<dbReference type="PANTHER" id="PTHR34936">
    <property type="entry name" value="EXPRESSED PROTEIN"/>
    <property type="match status" value="1"/>
</dbReference>
<evidence type="ECO:0000313" key="2">
    <source>
        <dbReference type="Proteomes" id="UP000836841"/>
    </source>
</evidence>
<dbReference type="Proteomes" id="UP000836841">
    <property type="component" value="Chromosome 5"/>
</dbReference>
<organism evidence="1 2">
    <name type="scientific">Thlaspi arvense</name>
    <name type="common">Field penny-cress</name>
    <dbReference type="NCBI Taxonomy" id="13288"/>
    <lineage>
        <taxon>Eukaryota</taxon>
        <taxon>Viridiplantae</taxon>
        <taxon>Streptophyta</taxon>
        <taxon>Embryophyta</taxon>
        <taxon>Tracheophyta</taxon>
        <taxon>Spermatophyta</taxon>
        <taxon>Magnoliopsida</taxon>
        <taxon>eudicotyledons</taxon>
        <taxon>Gunneridae</taxon>
        <taxon>Pentapetalae</taxon>
        <taxon>rosids</taxon>
        <taxon>malvids</taxon>
        <taxon>Brassicales</taxon>
        <taxon>Brassicaceae</taxon>
        <taxon>Thlaspideae</taxon>
        <taxon>Thlaspi</taxon>
    </lineage>
</organism>
<proteinExistence type="predicted"/>
<reference evidence="1 2" key="1">
    <citation type="submission" date="2022-03" db="EMBL/GenBank/DDBJ databases">
        <authorList>
            <person name="Nunn A."/>
            <person name="Chopra R."/>
            <person name="Nunn A."/>
            <person name="Contreras Garrido A."/>
        </authorList>
    </citation>
    <scope>NUCLEOTIDE SEQUENCE [LARGE SCALE GENOMIC DNA]</scope>
</reference>
<accession>A0AAU9SJI4</accession>
<keyword evidence="2" id="KW-1185">Reference proteome</keyword>
<protein>
    <submittedName>
        <fullName evidence="1">Uncharacterized protein</fullName>
    </submittedName>
</protein>
<dbReference type="EMBL" id="OU466861">
    <property type="protein sequence ID" value="CAH2067543.1"/>
    <property type="molecule type" value="Genomic_DNA"/>
</dbReference>
<dbReference type="PANTHER" id="PTHR34936:SF7">
    <property type="entry name" value="NADH-UBIQUINONE OXIDOREDUCTASE CHAIN 5"/>
    <property type="match status" value="1"/>
</dbReference>
<dbReference type="AlphaFoldDB" id="A0AAU9SJI4"/>
<evidence type="ECO:0000313" key="1">
    <source>
        <dbReference type="EMBL" id="CAH2067543.1"/>
    </source>
</evidence>
<sequence length="173" mass="19481">MITRSNLAEQLREYQIRSKHDWASVSFFSSTSNFSSSRSSNTIVKVRCRGLCHMGTSDLSIPGVFSSILVLQAAGTRIHPGLCQLTITCLYENHKASETSQEEEAKDASSSLYVKTGHFEHFSKPFIFSRSQTQLFPGTNSYPYASMKMKFRRRLTLGRIAALSIEEERPDLS</sequence>
<name>A0AAU9SJI4_THLAR</name>
<gene>
    <name evidence="1" type="ORF">TAV2_LOCUS17225</name>
</gene>